<evidence type="ECO:0000313" key="2">
    <source>
        <dbReference type="Proteomes" id="UP000011859"/>
    </source>
</evidence>
<dbReference type="PANTHER" id="PTHR42830:SF2">
    <property type="entry name" value="OSMC_OHR FAMILY PROTEIN"/>
    <property type="match status" value="1"/>
</dbReference>
<accession>M4NCI4</accession>
<dbReference type="InterPro" id="IPR003718">
    <property type="entry name" value="OsmC/Ohr_fam"/>
</dbReference>
<evidence type="ECO:0000313" key="1">
    <source>
        <dbReference type="EMBL" id="AGG88359.1"/>
    </source>
</evidence>
<dbReference type="STRING" id="666685.R2APBS1_1205"/>
<dbReference type="InterPro" id="IPR036102">
    <property type="entry name" value="OsmC/Ohrsf"/>
</dbReference>
<dbReference type="EMBL" id="CP003470">
    <property type="protein sequence ID" value="AGG88359.1"/>
    <property type="molecule type" value="Genomic_DNA"/>
</dbReference>
<dbReference type="Gene3D" id="3.30.300.20">
    <property type="match status" value="1"/>
</dbReference>
<dbReference type="InterPro" id="IPR052707">
    <property type="entry name" value="OsmC_Ohr_Peroxiredoxin"/>
</dbReference>
<protein>
    <submittedName>
        <fullName evidence="1">Putative redox protein, regulator of disulfide bond formation</fullName>
    </submittedName>
</protein>
<name>M4NCI4_9GAMM</name>
<dbReference type="InterPro" id="IPR015946">
    <property type="entry name" value="KH_dom-like_a/b"/>
</dbReference>
<sequence>MDDSTRGIETVNHQHHYRVAVEWTGNLGSGTDSYRNYSRDHVIRIDGKPAIAGSSDPTFRGDAAKHNPEDMLVAALSTCHMLSYLHMATVAGVVVTAYSDAAEGTMVTEGDGGRFVEVVLRPTVTISAASDPAKAEAAHEAAHHACFIANSVNFPVRCEPRVVVESA</sequence>
<dbReference type="Proteomes" id="UP000011859">
    <property type="component" value="Chromosome"/>
</dbReference>
<dbReference type="Pfam" id="PF02566">
    <property type="entry name" value="OsmC"/>
    <property type="match status" value="1"/>
</dbReference>
<organism evidence="1 2">
    <name type="scientific">Rhodanobacter denitrificans</name>
    <dbReference type="NCBI Taxonomy" id="666685"/>
    <lineage>
        <taxon>Bacteria</taxon>
        <taxon>Pseudomonadati</taxon>
        <taxon>Pseudomonadota</taxon>
        <taxon>Gammaproteobacteria</taxon>
        <taxon>Lysobacterales</taxon>
        <taxon>Rhodanobacteraceae</taxon>
        <taxon>Rhodanobacter</taxon>
    </lineage>
</organism>
<reference evidence="1 2" key="1">
    <citation type="submission" date="2012-04" db="EMBL/GenBank/DDBJ databases">
        <title>Complete genome of Rhodanobacter sp. 2APBS1.</title>
        <authorList>
            <consortium name="US DOE Joint Genome Institute"/>
            <person name="Huntemann M."/>
            <person name="Wei C.-L."/>
            <person name="Han J."/>
            <person name="Detter J.C."/>
            <person name="Han C."/>
            <person name="Tapia R."/>
            <person name="Munk A.C.C."/>
            <person name="Chen A."/>
            <person name="Krypides N."/>
            <person name="Mavromatis K."/>
            <person name="Markowitz V."/>
            <person name="Szeto E."/>
            <person name="Ivanova N."/>
            <person name="Mikhailova N."/>
            <person name="Ovchinnikova G."/>
            <person name="Pagani I."/>
            <person name="Pati A."/>
            <person name="Goodwin L."/>
            <person name="Peters L."/>
            <person name="Pitluck S."/>
            <person name="Woyke T."/>
            <person name="Prakash O."/>
            <person name="Elkins J."/>
            <person name="Brown S."/>
            <person name="Palumbo A."/>
            <person name="Hemme C."/>
            <person name="Zhou J."/>
            <person name="Watson D."/>
            <person name="Jardine P."/>
            <person name="Kostka J."/>
            <person name="Green S."/>
        </authorList>
    </citation>
    <scope>NUCLEOTIDE SEQUENCE [LARGE SCALE GENOMIC DNA]</scope>
    <source>
        <strain evidence="1 2">2APBS1</strain>
    </source>
</reference>
<dbReference type="PANTHER" id="PTHR42830">
    <property type="entry name" value="OSMOTICALLY INDUCIBLE FAMILY PROTEIN"/>
    <property type="match status" value="1"/>
</dbReference>
<dbReference type="SUPFAM" id="SSF82784">
    <property type="entry name" value="OsmC-like"/>
    <property type="match status" value="1"/>
</dbReference>
<gene>
    <name evidence="1" type="ORF">R2APBS1_1205</name>
</gene>
<keyword evidence="2" id="KW-1185">Reference proteome</keyword>
<dbReference type="eggNOG" id="COG1764">
    <property type="taxonomic scope" value="Bacteria"/>
</dbReference>
<proteinExistence type="predicted"/>
<dbReference type="KEGG" id="rhd:R2APBS1_1205"/>
<dbReference type="AlphaFoldDB" id="M4NCI4"/>
<dbReference type="HOGENOM" id="CLU_105860_1_0_6"/>